<evidence type="ECO:0000313" key="1">
    <source>
        <dbReference type="EMBL" id="KAK7506509.1"/>
    </source>
</evidence>
<keyword evidence="2" id="KW-1185">Reference proteome</keyword>
<organism evidence="1 2">
    <name type="scientific">Batillaria attramentaria</name>
    <dbReference type="NCBI Taxonomy" id="370345"/>
    <lineage>
        <taxon>Eukaryota</taxon>
        <taxon>Metazoa</taxon>
        <taxon>Spiralia</taxon>
        <taxon>Lophotrochozoa</taxon>
        <taxon>Mollusca</taxon>
        <taxon>Gastropoda</taxon>
        <taxon>Caenogastropoda</taxon>
        <taxon>Sorbeoconcha</taxon>
        <taxon>Cerithioidea</taxon>
        <taxon>Batillariidae</taxon>
        <taxon>Batillaria</taxon>
    </lineage>
</organism>
<comment type="caution">
    <text evidence="1">The sequence shown here is derived from an EMBL/GenBank/DDBJ whole genome shotgun (WGS) entry which is preliminary data.</text>
</comment>
<accession>A0ABD0M3N0</accession>
<dbReference type="EMBL" id="JACVVK020000006">
    <property type="protein sequence ID" value="KAK7506509.1"/>
    <property type="molecule type" value="Genomic_DNA"/>
</dbReference>
<gene>
    <name evidence="1" type="ORF">BaRGS_00001984</name>
</gene>
<sequence>MGSLPGALCAQQDVLATWSVTQMTQDQKVTEDNKYSTDCEYRYCPGVHGFRSDSKLTRVARPPQFPPFSFHAITSLVRVHHHFIWSANSAIRLPQNYQCLLFENMPHSFRLIVSGFKESSSKGSE</sequence>
<reference evidence="1 2" key="1">
    <citation type="journal article" date="2023" name="Sci. Data">
        <title>Genome assembly of the Korean intertidal mud-creeper Batillaria attramentaria.</title>
        <authorList>
            <person name="Patra A.K."/>
            <person name="Ho P.T."/>
            <person name="Jun S."/>
            <person name="Lee S.J."/>
            <person name="Kim Y."/>
            <person name="Won Y.J."/>
        </authorList>
    </citation>
    <scope>NUCLEOTIDE SEQUENCE [LARGE SCALE GENOMIC DNA]</scope>
    <source>
        <strain evidence="1">Wonlab-2016</strain>
    </source>
</reference>
<name>A0ABD0M3N0_9CAEN</name>
<evidence type="ECO:0000313" key="2">
    <source>
        <dbReference type="Proteomes" id="UP001519460"/>
    </source>
</evidence>
<protein>
    <submittedName>
        <fullName evidence="1">Uncharacterized protein</fullName>
    </submittedName>
</protein>
<proteinExistence type="predicted"/>
<dbReference type="AlphaFoldDB" id="A0ABD0M3N0"/>
<dbReference type="Proteomes" id="UP001519460">
    <property type="component" value="Unassembled WGS sequence"/>
</dbReference>